<dbReference type="EMBL" id="LAZR01008830">
    <property type="protein sequence ID" value="KKM76317.1"/>
    <property type="molecule type" value="Genomic_DNA"/>
</dbReference>
<proteinExistence type="predicted"/>
<feature type="non-terminal residue" evidence="1">
    <location>
        <position position="1"/>
    </location>
</feature>
<organism evidence="1">
    <name type="scientific">marine sediment metagenome</name>
    <dbReference type="NCBI Taxonomy" id="412755"/>
    <lineage>
        <taxon>unclassified sequences</taxon>
        <taxon>metagenomes</taxon>
        <taxon>ecological metagenomes</taxon>
    </lineage>
</organism>
<dbReference type="SUPFAM" id="SSF55347">
    <property type="entry name" value="Glyceraldehyde-3-phosphate dehydrogenase-like, C-terminal domain"/>
    <property type="match status" value="1"/>
</dbReference>
<evidence type="ECO:0000313" key="1">
    <source>
        <dbReference type="EMBL" id="KKM76317.1"/>
    </source>
</evidence>
<accession>A0A0F9N492</accession>
<dbReference type="AlphaFoldDB" id="A0A0F9N492"/>
<evidence type="ECO:0008006" key="2">
    <source>
        <dbReference type="Google" id="ProtNLM"/>
    </source>
</evidence>
<name>A0A0F9N492_9ZZZZ</name>
<reference evidence="1" key="1">
    <citation type="journal article" date="2015" name="Nature">
        <title>Complex archaea that bridge the gap between prokaryotes and eukaryotes.</title>
        <authorList>
            <person name="Spang A."/>
            <person name="Saw J.H."/>
            <person name="Jorgensen S.L."/>
            <person name="Zaremba-Niedzwiedzka K."/>
            <person name="Martijn J."/>
            <person name="Lind A.E."/>
            <person name="van Eijk R."/>
            <person name="Schleper C."/>
            <person name="Guy L."/>
            <person name="Ettema T.J."/>
        </authorList>
    </citation>
    <scope>NUCLEOTIDE SEQUENCE</scope>
</reference>
<sequence>LLYNQNVICNLTSSFLFYGNYLLLSGTKGIIEVNHLTSPSQKTILIKNTKNEVIFKEVIPFFDHFKAQIDHINDCISLDQKPLIKKEETLNTINIINLVTIKKNVKLKKGNSYAET</sequence>
<dbReference type="Gene3D" id="3.30.360.10">
    <property type="entry name" value="Dihydrodipicolinate Reductase, domain 2"/>
    <property type="match status" value="1"/>
</dbReference>
<gene>
    <name evidence="1" type="ORF">LCGC14_1381380</name>
</gene>
<protein>
    <recommendedName>
        <fullName evidence="2">Gfo/Idh/MocA-like oxidoreductase C-terminal domain-containing protein</fullName>
    </recommendedName>
</protein>
<comment type="caution">
    <text evidence="1">The sequence shown here is derived from an EMBL/GenBank/DDBJ whole genome shotgun (WGS) entry which is preliminary data.</text>
</comment>